<sequence length="437" mass="50648">MFYFIALLVTTIGADNIQTSYKNYKVFRIPIDSEEQLSYLQYFNESGYQYWRYPTQGSHAADLMVAPDKIKPFEEYMKTTQISYTEYIKDVQSLIDKEMSSRGRRCLNMTDLPLDQYHDLGEIYRWLDNLPSRFPGKVELIVAGHSFEGRDIRGVKLSFRPNNSAVVMEGGIHAREWIGPATIITLVEWFLNSNQAATRKVADSYDWYMFPVINPDGYEYTHTNDRLWRKTRSTSGTTNCVGADLNRNWDIHWDYEGDYIFYHPRDPCNDVYRGSEPFSEVEARTFADYLKSVKDKIYFYISLHSYGQYLFFPYTSRREHQRNYNRSYTVGSKAIEAVQRSSENSTHYRLGTSTDVLNLTLGGTSGDWVQDALQVPYSFTFELRPSDAWAQQMTGLIPGFILPANQIGINSEEVLIALTAMLEEASKWNETDISKNE</sequence>
<evidence type="ECO:0000313" key="2">
    <source>
        <dbReference type="Proteomes" id="UP001239111"/>
    </source>
</evidence>
<comment type="caution">
    <text evidence="1">The sequence shown here is derived from an EMBL/GenBank/DDBJ whole genome shotgun (WGS) entry which is preliminary data.</text>
</comment>
<accession>A0ACC2PGM6</accession>
<evidence type="ECO:0000313" key="1">
    <source>
        <dbReference type="EMBL" id="KAJ8682507.1"/>
    </source>
</evidence>
<name>A0ACC2PGM6_9HYME</name>
<organism evidence="1 2">
    <name type="scientific">Eretmocerus hayati</name>
    <dbReference type="NCBI Taxonomy" id="131215"/>
    <lineage>
        <taxon>Eukaryota</taxon>
        <taxon>Metazoa</taxon>
        <taxon>Ecdysozoa</taxon>
        <taxon>Arthropoda</taxon>
        <taxon>Hexapoda</taxon>
        <taxon>Insecta</taxon>
        <taxon>Pterygota</taxon>
        <taxon>Neoptera</taxon>
        <taxon>Endopterygota</taxon>
        <taxon>Hymenoptera</taxon>
        <taxon>Apocrita</taxon>
        <taxon>Proctotrupomorpha</taxon>
        <taxon>Chalcidoidea</taxon>
        <taxon>Aphelinidae</taxon>
        <taxon>Aphelininae</taxon>
        <taxon>Eretmocerus</taxon>
    </lineage>
</organism>
<keyword evidence="2" id="KW-1185">Reference proteome</keyword>
<protein>
    <submittedName>
        <fullName evidence="1">Uncharacterized protein</fullName>
    </submittedName>
</protein>
<reference evidence="1" key="1">
    <citation type="submission" date="2023-04" db="EMBL/GenBank/DDBJ databases">
        <title>A chromosome-level genome assembly of the parasitoid wasp Eretmocerus hayati.</title>
        <authorList>
            <person name="Zhong Y."/>
            <person name="Liu S."/>
            <person name="Liu Y."/>
        </authorList>
    </citation>
    <scope>NUCLEOTIDE SEQUENCE</scope>
    <source>
        <strain evidence="1">ZJU_SS_LIU_2023</strain>
    </source>
</reference>
<gene>
    <name evidence="1" type="ORF">QAD02_018299</name>
</gene>
<proteinExistence type="predicted"/>
<dbReference type="EMBL" id="CM056741">
    <property type="protein sequence ID" value="KAJ8682507.1"/>
    <property type="molecule type" value="Genomic_DNA"/>
</dbReference>
<dbReference type="Proteomes" id="UP001239111">
    <property type="component" value="Chromosome 1"/>
</dbReference>